<evidence type="ECO:0000256" key="4">
    <source>
        <dbReference type="ARBA" id="ARBA00023004"/>
    </source>
</evidence>
<keyword evidence="3" id="KW-0479">Metal-binding</keyword>
<dbReference type="PANTHER" id="PTHR30426">
    <property type="entry name" value="4-HYDROXY-3-METHYLBUT-2-ENYL DIPHOSPHATE REDUCTASE"/>
    <property type="match status" value="1"/>
</dbReference>
<sequence>KLCEVVFNQQVLQRLAEIGVRVAQGVDDIRGDVVAVSSHGVAPSIEDEIQARHIDIVDTTCPFVHRLQTAARRLTENGFFIIVYGDADHTEVKGVLGWADGRGLATMDEKSIAKLDFLPRRLGVLSQTTQIPAHFTQFVKRLIDSAFTKDSELRIIDTICHDIRKRQAAALELANRVDLMLVIGGHSSANTNRLSELCSTATETYLVETAEEIRPSWFQGKHHIGITSGASTAEQTIDEVLARLEALA</sequence>
<reference evidence="6" key="1">
    <citation type="journal article" date="2014" name="Front. Microbiol.">
        <title>High frequency of phylogenetically diverse reductive dehalogenase-homologous genes in deep subseafloor sedimentary metagenomes.</title>
        <authorList>
            <person name="Kawai M."/>
            <person name="Futagami T."/>
            <person name="Toyoda A."/>
            <person name="Takaki Y."/>
            <person name="Nishi S."/>
            <person name="Hori S."/>
            <person name="Arai W."/>
            <person name="Tsubouchi T."/>
            <person name="Morono Y."/>
            <person name="Uchiyama I."/>
            <person name="Ito T."/>
            <person name="Fujiyama A."/>
            <person name="Inagaki F."/>
            <person name="Takami H."/>
        </authorList>
    </citation>
    <scope>NUCLEOTIDE SEQUENCE</scope>
    <source>
        <strain evidence="6">Expedition CK06-06</strain>
    </source>
</reference>
<dbReference type="EMBL" id="BARV01000336">
    <property type="protein sequence ID" value="GAH97003.1"/>
    <property type="molecule type" value="Genomic_DNA"/>
</dbReference>
<keyword evidence="4" id="KW-0408">Iron</keyword>
<dbReference type="GO" id="GO:0046872">
    <property type="term" value="F:metal ion binding"/>
    <property type="evidence" value="ECO:0007669"/>
    <property type="project" value="UniProtKB-KW"/>
</dbReference>
<dbReference type="AlphaFoldDB" id="X1LSB0"/>
<gene>
    <name evidence="6" type="ORF">S06H3_01368</name>
</gene>
<dbReference type="NCBIfam" id="TIGR00216">
    <property type="entry name" value="ispH_lytB"/>
    <property type="match status" value="1"/>
</dbReference>
<evidence type="ECO:0000256" key="1">
    <source>
        <dbReference type="ARBA" id="ARBA00001966"/>
    </source>
</evidence>
<comment type="cofactor">
    <cofactor evidence="1">
        <name>[4Fe-4S] cluster</name>
        <dbReference type="ChEBI" id="CHEBI:49883"/>
    </cofactor>
</comment>
<keyword evidence="2" id="KW-0004">4Fe-4S</keyword>
<dbReference type="GO" id="GO:0051745">
    <property type="term" value="F:4-hydroxy-3-methylbut-2-enyl diphosphate reductase activity"/>
    <property type="evidence" value="ECO:0007669"/>
    <property type="project" value="InterPro"/>
</dbReference>
<dbReference type="Gene3D" id="3.40.50.11270">
    <property type="match status" value="1"/>
</dbReference>
<comment type="caution">
    <text evidence="6">The sequence shown here is derived from an EMBL/GenBank/DDBJ whole genome shotgun (WGS) entry which is preliminary data.</text>
</comment>
<name>X1LSB0_9ZZZZ</name>
<dbReference type="GO" id="GO:0051539">
    <property type="term" value="F:4 iron, 4 sulfur cluster binding"/>
    <property type="evidence" value="ECO:0007669"/>
    <property type="project" value="UniProtKB-KW"/>
</dbReference>
<dbReference type="GO" id="GO:0050992">
    <property type="term" value="P:dimethylallyl diphosphate biosynthetic process"/>
    <property type="evidence" value="ECO:0007669"/>
    <property type="project" value="InterPro"/>
</dbReference>
<feature type="non-terminal residue" evidence="6">
    <location>
        <position position="1"/>
    </location>
</feature>
<accession>X1LSB0</accession>
<evidence type="ECO:0000313" key="6">
    <source>
        <dbReference type="EMBL" id="GAH97003.1"/>
    </source>
</evidence>
<evidence type="ECO:0000256" key="3">
    <source>
        <dbReference type="ARBA" id="ARBA00022723"/>
    </source>
</evidence>
<evidence type="ECO:0000256" key="2">
    <source>
        <dbReference type="ARBA" id="ARBA00022485"/>
    </source>
</evidence>
<dbReference type="GO" id="GO:0019288">
    <property type="term" value="P:isopentenyl diphosphate biosynthetic process, methylerythritol 4-phosphate pathway"/>
    <property type="evidence" value="ECO:0007669"/>
    <property type="project" value="InterPro"/>
</dbReference>
<keyword evidence="5" id="KW-0411">Iron-sulfur</keyword>
<dbReference type="InterPro" id="IPR003451">
    <property type="entry name" value="LytB/IspH"/>
</dbReference>
<evidence type="ECO:0008006" key="7">
    <source>
        <dbReference type="Google" id="ProtNLM"/>
    </source>
</evidence>
<dbReference type="Gene3D" id="3.40.1010.20">
    <property type="entry name" value="4-hydroxy-3-methylbut-2-enyl diphosphate reductase, catalytic domain"/>
    <property type="match status" value="2"/>
</dbReference>
<proteinExistence type="predicted"/>
<protein>
    <recommendedName>
        <fullName evidence="7">4-hydroxy-3-methylbut-2-enyl diphosphate reductase</fullName>
    </recommendedName>
</protein>
<dbReference type="CDD" id="cd13944">
    <property type="entry name" value="lytB_ispH"/>
    <property type="match status" value="1"/>
</dbReference>
<organism evidence="6">
    <name type="scientific">marine sediment metagenome</name>
    <dbReference type="NCBI Taxonomy" id="412755"/>
    <lineage>
        <taxon>unclassified sequences</taxon>
        <taxon>metagenomes</taxon>
        <taxon>ecological metagenomes</taxon>
    </lineage>
</organism>
<evidence type="ECO:0000256" key="5">
    <source>
        <dbReference type="ARBA" id="ARBA00023014"/>
    </source>
</evidence>
<dbReference type="PANTHER" id="PTHR30426:SF0">
    <property type="entry name" value="4-HYDROXY-3-METHYLBUT-2-ENYL DIPHOSPHATE REDUCTASE"/>
    <property type="match status" value="1"/>
</dbReference>
<dbReference type="Pfam" id="PF02401">
    <property type="entry name" value="LYTB"/>
    <property type="match status" value="1"/>
</dbReference>